<dbReference type="Pfam" id="PF16859">
    <property type="entry name" value="TetR_C_11"/>
    <property type="match status" value="1"/>
</dbReference>
<evidence type="ECO:0000313" key="7">
    <source>
        <dbReference type="Proteomes" id="UP000233786"/>
    </source>
</evidence>
<proteinExistence type="predicted"/>
<organism evidence="6 7">
    <name type="scientific">Saccharopolyspora spinosa</name>
    <dbReference type="NCBI Taxonomy" id="60894"/>
    <lineage>
        <taxon>Bacteria</taxon>
        <taxon>Bacillati</taxon>
        <taxon>Actinomycetota</taxon>
        <taxon>Actinomycetes</taxon>
        <taxon>Pseudonocardiales</taxon>
        <taxon>Pseudonocardiaceae</taxon>
        <taxon>Saccharopolyspora</taxon>
    </lineage>
</organism>
<dbReference type="InterPro" id="IPR011075">
    <property type="entry name" value="TetR_C"/>
</dbReference>
<dbReference type="PRINTS" id="PR00455">
    <property type="entry name" value="HTHTETR"/>
</dbReference>
<evidence type="ECO:0000256" key="2">
    <source>
        <dbReference type="ARBA" id="ARBA00023125"/>
    </source>
</evidence>
<dbReference type="SUPFAM" id="SSF46689">
    <property type="entry name" value="Homeodomain-like"/>
    <property type="match status" value="1"/>
</dbReference>
<dbReference type="SUPFAM" id="SSF48498">
    <property type="entry name" value="Tetracyclin repressor-like, C-terminal domain"/>
    <property type="match status" value="1"/>
</dbReference>
<reference evidence="6" key="1">
    <citation type="submission" date="2017-12" db="EMBL/GenBank/DDBJ databases">
        <title>Sequencing the genomes of 1000 Actinobacteria strains.</title>
        <authorList>
            <person name="Klenk H.-P."/>
        </authorList>
    </citation>
    <scope>NUCLEOTIDE SEQUENCE [LARGE SCALE GENOMIC DNA]</scope>
    <source>
        <strain evidence="6">DSM 44228</strain>
    </source>
</reference>
<dbReference type="InterPro" id="IPR050109">
    <property type="entry name" value="HTH-type_TetR-like_transc_reg"/>
</dbReference>
<dbReference type="EMBL" id="PJNB01000001">
    <property type="protein sequence ID" value="PKW15002.1"/>
    <property type="molecule type" value="Genomic_DNA"/>
</dbReference>
<dbReference type="GO" id="GO:0003700">
    <property type="term" value="F:DNA-binding transcription factor activity"/>
    <property type="evidence" value="ECO:0007669"/>
    <property type="project" value="TreeGrafter"/>
</dbReference>
<feature type="domain" description="HTH tetR-type" evidence="5">
    <location>
        <begin position="140"/>
        <end position="200"/>
    </location>
</feature>
<protein>
    <submittedName>
        <fullName evidence="6">TetR family transcriptional regulator</fullName>
    </submittedName>
</protein>
<sequence length="336" mass="36275">MHLALAQHPVTDERVAEQVHGALFQRPGAHVALDVLLAAPFQHDGVDPLLVRQVGERQPGGGRRRRSRPGCTRQLLFAASTASLPVPGWCKWVRVLPLVGTRLPGFAISMEVGVPISIEIATRQDGVVAKAQRAGRPRDPAVDTRALAAARAVYAERGWSGFSLDEVARRSGIGKGSLYLRWPNKAALLVAAVRERTRFIAEIDTGELRADLVEFAHGWLEYLGADEGALTSRLGVDAQFSPELAESLADDPYPEHIRATRAIVRRGIERGELPAGASVALIADLIAGAVSNHVRATPRHLRGQVRAGSVDYVTELVDTVLAGVRARAITDGNRRK</sequence>
<evidence type="ECO:0000259" key="5">
    <source>
        <dbReference type="PROSITE" id="PS50977"/>
    </source>
</evidence>
<evidence type="ECO:0000256" key="3">
    <source>
        <dbReference type="ARBA" id="ARBA00023163"/>
    </source>
</evidence>
<keyword evidence="1" id="KW-0805">Transcription regulation</keyword>
<dbReference type="Gene3D" id="1.10.10.60">
    <property type="entry name" value="Homeodomain-like"/>
    <property type="match status" value="1"/>
</dbReference>
<evidence type="ECO:0000313" key="6">
    <source>
        <dbReference type="EMBL" id="PKW15002.1"/>
    </source>
</evidence>
<accession>A0A2N3XWG7</accession>
<dbReference type="InterPro" id="IPR009057">
    <property type="entry name" value="Homeodomain-like_sf"/>
</dbReference>
<dbReference type="InterPro" id="IPR001647">
    <property type="entry name" value="HTH_TetR"/>
</dbReference>
<dbReference type="Gene3D" id="1.10.357.10">
    <property type="entry name" value="Tetracycline Repressor, domain 2"/>
    <property type="match status" value="1"/>
</dbReference>
<evidence type="ECO:0000256" key="1">
    <source>
        <dbReference type="ARBA" id="ARBA00023015"/>
    </source>
</evidence>
<gene>
    <name evidence="6" type="ORF">A8926_2668</name>
</gene>
<name>A0A2N3XWG7_SACSN</name>
<keyword evidence="3" id="KW-0804">Transcription</keyword>
<dbReference type="PROSITE" id="PS50977">
    <property type="entry name" value="HTH_TETR_2"/>
    <property type="match status" value="1"/>
</dbReference>
<dbReference type="Proteomes" id="UP000233786">
    <property type="component" value="Unassembled WGS sequence"/>
</dbReference>
<dbReference type="GO" id="GO:0000976">
    <property type="term" value="F:transcription cis-regulatory region binding"/>
    <property type="evidence" value="ECO:0007669"/>
    <property type="project" value="TreeGrafter"/>
</dbReference>
<comment type="caution">
    <text evidence="6">The sequence shown here is derived from an EMBL/GenBank/DDBJ whole genome shotgun (WGS) entry which is preliminary data.</text>
</comment>
<dbReference type="STRING" id="994479.GCA_000194155_02769"/>
<dbReference type="AlphaFoldDB" id="A0A2N3XWG7"/>
<dbReference type="PANTHER" id="PTHR30055:SF148">
    <property type="entry name" value="TETR-FAMILY TRANSCRIPTIONAL REGULATOR"/>
    <property type="match status" value="1"/>
</dbReference>
<dbReference type="PANTHER" id="PTHR30055">
    <property type="entry name" value="HTH-TYPE TRANSCRIPTIONAL REGULATOR RUTR"/>
    <property type="match status" value="1"/>
</dbReference>
<dbReference type="InterPro" id="IPR036271">
    <property type="entry name" value="Tet_transcr_reg_TetR-rel_C_sf"/>
</dbReference>
<evidence type="ECO:0000256" key="4">
    <source>
        <dbReference type="PROSITE-ProRule" id="PRU00335"/>
    </source>
</evidence>
<keyword evidence="7" id="KW-1185">Reference proteome</keyword>
<dbReference type="Pfam" id="PF00440">
    <property type="entry name" value="TetR_N"/>
    <property type="match status" value="1"/>
</dbReference>
<feature type="DNA-binding region" description="H-T-H motif" evidence="4">
    <location>
        <begin position="163"/>
        <end position="182"/>
    </location>
</feature>
<keyword evidence="2 4" id="KW-0238">DNA-binding</keyword>